<sequence length="77" mass="8822">MTKETEDALLLFLTATDRNFIEFPTETQDLFQEATELLRKQGLVTVTKMEDQGYNITASLTESGMEQVHILREKRGV</sequence>
<comment type="caution">
    <text evidence="1">The sequence shown here is derived from an EMBL/GenBank/DDBJ whole genome shotgun (WGS) entry which is preliminary data.</text>
</comment>
<organism evidence="1 2">
    <name type="scientific">Dyadobacter frigoris</name>
    <dbReference type="NCBI Taxonomy" id="2576211"/>
    <lineage>
        <taxon>Bacteria</taxon>
        <taxon>Pseudomonadati</taxon>
        <taxon>Bacteroidota</taxon>
        <taxon>Cytophagia</taxon>
        <taxon>Cytophagales</taxon>
        <taxon>Spirosomataceae</taxon>
        <taxon>Dyadobacter</taxon>
    </lineage>
</organism>
<dbReference type="OrthoDB" id="9858896at2"/>
<evidence type="ECO:0000313" key="2">
    <source>
        <dbReference type="Proteomes" id="UP000304900"/>
    </source>
</evidence>
<dbReference type="RefSeq" id="WP_137341534.1">
    <property type="nucleotide sequence ID" value="NZ_BSQH01000020.1"/>
</dbReference>
<keyword evidence="2" id="KW-1185">Reference proteome</keyword>
<gene>
    <name evidence="1" type="ORF">FDK13_18710</name>
</gene>
<name>A0A4U6D497_9BACT</name>
<dbReference type="Proteomes" id="UP000304900">
    <property type="component" value="Unassembled WGS sequence"/>
</dbReference>
<protein>
    <submittedName>
        <fullName evidence="1">Uncharacterized protein</fullName>
    </submittedName>
</protein>
<evidence type="ECO:0000313" key="1">
    <source>
        <dbReference type="EMBL" id="TKT90991.1"/>
    </source>
</evidence>
<dbReference type="AlphaFoldDB" id="A0A4U6D497"/>
<proteinExistence type="predicted"/>
<dbReference type="EMBL" id="SZVO01000008">
    <property type="protein sequence ID" value="TKT90991.1"/>
    <property type="molecule type" value="Genomic_DNA"/>
</dbReference>
<reference evidence="1 2" key="1">
    <citation type="submission" date="2019-05" db="EMBL/GenBank/DDBJ databases">
        <title>Dyadobacter AR-3-8 sp. nov., isolated from arctic soil.</title>
        <authorList>
            <person name="Chaudhary D.K."/>
        </authorList>
    </citation>
    <scope>NUCLEOTIDE SEQUENCE [LARGE SCALE GENOMIC DNA]</scope>
    <source>
        <strain evidence="1 2">AR-3-8</strain>
    </source>
</reference>
<accession>A0A4U6D497</accession>